<evidence type="ECO:0000259" key="20">
    <source>
        <dbReference type="PROSITE" id="PS51194"/>
    </source>
</evidence>
<dbReference type="GO" id="GO:0005524">
    <property type="term" value="F:ATP binding"/>
    <property type="evidence" value="ECO:0007669"/>
    <property type="project" value="UniProtKB-KW"/>
</dbReference>
<dbReference type="NCBIfam" id="TIGR00567">
    <property type="entry name" value="3mg"/>
    <property type="match status" value="1"/>
</dbReference>
<proteinExistence type="inferred from homology"/>
<dbReference type="InterPro" id="IPR001650">
    <property type="entry name" value="Helicase_C-like"/>
</dbReference>
<dbReference type="AlphaFoldDB" id="A0A3R7QNH0"/>
<dbReference type="GO" id="GO:0003905">
    <property type="term" value="F:alkylbase DNA N-glycosylase activity"/>
    <property type="evidence" value="ECO:0007669"/>
    <property type="project" value="UniProtKB-EC"/>
</dbReference>
<dbReference type="Proteomes" id="UP000283509">
    <property type="component" value="Unassembled WGS sequence"/>
</dbReference>
<evidence type="ECO:0000259" key="21">
    <source>
        <dbReference type="PROSITE" id="PS51195"/>
    </source>
</evidence>
<dbReference type="GO" id="GO:0003724">
    <property type="term" value="F:RNA helicase activity"/>
    <property type="evidence" value="ECO:0007669"/>
    <property type="project" value="UniProtKB-EC"/>
</dbReference>
<evidence type="ECO:0000256" key="1">
    <source>
        <dbReference type="ARBA" id="ARBA00000086"/>
    </source>
</evidence>
<comment type="catalytic activity">
    <reaction evidence="1">
        <text>Hydrolysis of alkylated DNA, releasing 3-methyladenine, 3-methylguanine, 7-methylguanine and 7-methyladenine.</text>
        <dbReference type="EC" id="3.2.2.21"/>
    </reaction>
</comment>
<evidence type="ECO:0000256" key="14">
    <source>
        <dbReference type="ARBA" id="ARBA00068926"/>
    </source>
</evidence>
<evidence type="ECO:0000256" key="7">
    <source>
        <dbReference type="ARBA" id="ARBA00022763"/>
    </source>
</evidence>
<evidence type="ECO:0000256" key="3">
    <source>
        <dbReference type="ARBA" id="ARBA00009232"/>
    </source>
</evidence>
<accession>A0A3R7QNH0</accession>
<evidence type="ECO:0000256" key="11">
    <source>
        <dbReference type="ARBA" id="ARBA00023204"/>
    </source>
</evidence>
<dbReference type="SMART" id="SM00487">
    <property type="entry name" value="DEXDc"/>
    <property type="match status" value="1"/>
</dbReference>
<evidence type="ECO:0000256" key="2">
    <source>
        <dbReference type="ARBA" id="ARBA00002421"/>
    </source>
</evidence>
<evidence type="ECO:0000256" key="18">
    <source>
        <dbReference type="PROSITE-ProRule" id="PRU00552"/>
    </source>
</evidence>
<keyword evidence="11" id="KW-0234">DNA repair</keyword>
<dbReference type="EMBL" id="QCYY01000505">
    <property type="protein sequence ID" value="ROT84732.1"/>
    <property type="molecule type" value="Genomic_DNA"/>
</dbReference>
<dbReference type="SMART" id="SM00490">
    <property type="entry name" value="HELICc"/>
    <property type="match status" value="1"/>
</dbReference>
<dbReference type="PROSITE" id="PS51194">
    <property type="entry name" value="HELICASE_CTER"/>
    <property type="match status" value="1"/>
</dbReference>
<evidence type="ECO:0000256" key="8">
    <source>
        <dbReference type="ARBA" id="ARBA00022801"/>
    </source>
</evidence>
<dbReference type="HAMAP" id="MF_00527">
    <property type="entry name" value="3MGH"/>
    <property type="match status" value="1"/>
</dbReference>
<keyword evidence="7" id="KW-0227">DNA damage</keyword>
<dbReference type="SUPFAM" id="SSF52540">
    <property type="entry name" value="P-loop containing nucleoside triphosphate hydrolases"/>
    <property type="match status" value="1"/>
</dbReference>
<organism evidence="22 23">
    <name type="scientific">Penaeus vannamei</name>
    <name type="common">Whiteleg shrimp</name>
    <name type="synonym">Litopenaeus vannamei</name>
    <dbReference type="NCBI Taxonomy" id="6689"/>
    <lineage>
        <taxon>Eukaryota</taxon>
        <taxon>Metazoa</taxon>
        <taxon>Ecdysozoa</taxon>
        <taxon>Arthropoda</taxon>
        <taxon>Crustacea</taxon>
        <taxon>Multicrustacea</taxon>
        <taxon>Malacostraca</taxon>
        <taxon>Eumalacostraca</taxon>
        <taxon>Eucarida</taxon>
        <taxon>Decapoda</taxon>
        <taxon>Dendrobranchiata</taxon>
        <taxon>Penaeoidea</taxon>
        <taxon>Penaeidae</taxon>
        <taxon>Penaeus</taxon>
    </lineage>
</organism>
<comment type="subunit">
    <text evidence="13">Binds MBD1. Binds SSBP1.</text>
</comment>
<dbReference type="InterPro" id="IPR014001">
    <property type="entry name" value="Helicase_ATP-bd"/>
</dbReference>
<evidence type="ECO:0000313" key="23">
    <source>
        <dbReference type="Proteomes" id="UP000283509"/>
    </source>
</evidence>
<dbReference type="PANTHER" id="PTHR10429">
    <property type="entry name" value="DNA-3-METHYLADENINE GLYCOSYLASE"/>
    <property type="match status" value="1"/>
</dbReference>
<keyword evidence="23" id="KW-1185">Reference proteome</keyword>
<keyword evidence="8" id="KW-0378">Hydrolase</keyword>
<dbReference type="PROSITE" id="PS51192">
    <property type="entry name" value="HELICASE_ATP_BIND_1"/>
    <property type="match status" value="1"/>
</dbReference>
<evidence type="ECO:0000313" key="22">
    <source>
        <dbReference type="EMBL" id="ROT84732.1"/>
    </source>
</evidence>
<evidence type="ECO:0000256" key="12">
    <source>
        <dbReference type="ARBA" id="ARBA00033426"/>
    </source>
</evidence>
<dbReference type="Pfam" id="PF00270">
    <property type="entry name" value="DEAD"/>
    <property type="match status" value="1"/>
</dbReference>
<dbReference type="EC" id="3.2.2.21" evidence="4"/>
<keyword evidence="10" id="KW-0067">ATP-binding</keyword>
<dbReference type="InterPro" id="IPR011034">
    <property type="entry name" value="Formyl_transferase-like_C_sf"/>
</dbReference>
<dbReference type="PROSITE" id="PS51195">
    <property type="entry name" value="Q_MOTIF"/>
    <property type="match status" value="1"/>
</dbReference>
<evidence type="ECO:0000256" key="4">
    <source>
        <dbReference type="ARBA" id="ARBA00012000"/>
    </source>
</evidence>
<dbReference type="InterPro" id="IPR003180">
    <property type="entry name" value="MPG"/>
</dbReference>
<feature type="short sequence motif" description="Q motif" evidence="18">
    <location>
        <begin position="1"/>
        <end position="24"/>
    </location>
</feature>
<comment type="caution">
    <text evidence="22">The sequence shown here is derived from an EMBL/GenBank/DDBJ whole genome shotgun (WGS) entry which is preliminary data.</text>
</comment>
<evidence type="ECO:0000256" key="17">
    <source>
        <dbReference type="ARBA" id="ARBA00082988"/>
    </source>
</evidence>
<evidence type="ECO:0000259" key="19">
    <source>
        <dbReference type="PROSITE" id="PS51192"/>
    </source>
</evidence>
<comment type="function">
    <text evidence="2">Hydrolysis of the deoxyribose N-glycosidic bond to excise 3-methyladenine, and 7-methylguanine from the damaged DNA polymer formed by alkylation lesions.</text>
</comment>
<feature type="domain" description="Helicase ATP-binding" evidence="19">
    <location>
        <begin position="27"/>
        <end position="156"/>
    </location>
</feature>
<protein>
    <recommendedName>
        <fullName evidence="14">DNA-3-methyladenine glycosylase</fullName>
        <ecNumber evidence="4">3.2.2.21</ecNumber>
        <ecNumber evidence="5">3.6.4.13</ecNumber>
    </recommendedName>
    <alternativeName>
        <fullName evidence="15">3-alkyladenine DNA glycosylase</fullName>
    </alternativeName>
    <alternativeName>
        <fullName evidence="12">3-methyladenine DNA glycosidase</fullName>
    </alternativeName>
    <alternativeName>
        <fullName evidence="17">ADPG</fullName>
    </alternativeName>
    <alternativeName>
        <fullName evidence="16">N-methylpurine-DNA glycosylase</fullName>
    </alternativeName>
</protein>
<feature type="domain" description="Helicase C-terminal" evidence="20">
    <location>
        <begin position="54"/>
        <end position="234"/>
    </location>
</feature>
<feature type="domain" description="DEAD-box RNA helicase Q" evidence="21">
    <location>
        <begin position="1"/>
        <end position="24"/>
    </location>
</feature>
<dbReference type="FunFam" id="3.10.300.10:FF:000001">
    <property type="entry name" value="Putative 3-methyladenine DNA glycosylase"/>
    <property type="match status" value="1"/>
</dbReference>
<evidence type="ECO:0000256" key="15">
    <source>
        <dbReference type="ARBA" id="ARBA00076879"/>
    </source>
</evidence>
<evidence type="ECO:0000256" key="6">
    <source>
        <dbReference type="ARBA" id="ARBA00022741"/>
    </source>
</evidence>
<reference evidence="22 23" key="2">
    <citation type="submission" date="2019-01" db="EMBL/GenBank/DDBJ databases">
        <title>The decoding of complex shrimp genome reveals the adaptation for benthos swimmer, frequently molting mechanism and breeding impact on genome.</title>
        <authorList>
            <person name="Sun Y."/>
            <person name="Gao Y."/>
            <person name="Yu Y."/>
        </authorList>
    </citation>
    <scope>NUCLEOTIDE SEQUENCE [LARGE SCALE GENOMIC DNA]</scope>
    <source>
        <tissue evidence="22">Muscle</tissue>
    </source>
</reference>
<dbReference type="Gene3D" id="3.40.50.300">
    <property type="entry name" value="P-loop containing nucleotide triphosphate hydrolases"/>
    <property type="match status" value="1"/>
</dbReference>
<reference evidence="22 23" key="1">
    <citation type="submission" date="2018-04" db="EMBL/GenBank/DDBJ databases">
        <authorList>
            <person name="Zhang X."/>
            <person name="Yuan J."/>
            <person name="Li F."/>
            <person name="Xiang J."/>
        </authorList>
    </citation>
    <scope>NUCLEOTIDE SEQUENCE [LARGE SCALE GENOMIC DNA]</scope>
    <source>
        <tissue evidence="22">Muscle</tissue>
    </source>
</reference>
<dbReference type="EC" id="3.6.4.13" evidence="5"/>
<dbReference type="InterPro" id="IPR011545">
    <property type="entry name" value="DEAD/DEAH_box_helicase_dom"/>
</dbReference>
<comment type="similarity">
    <text evidence="3">Belongs to the DNA glycosylase MPG family.</text>
</comment>
<dbReference type="GO" id="GO:0006284">
    <property type="term" value="P:base-excision repair"/>
    <property type="evidence" value="ECO:0007669"/>
    <property type="project" value="InterPro"/>
</dbReference>
<name>A0A3R7QNH0_PENVA</name>
<evidence type="ECO:0000256" key="13">
    <source>
        <dbReference type="ARBA" id="ARBA00066187"/>
    </source>
</evidence>
<dbReference type="Gene3D" id="3.10.300.10">
    <property type="entry name" value="Methylpurine-DNA glycosylase (MPG)"/>
    <property type="match status" value="1"/>
</dbReference>
<sequence>MYLSDHVLEGLKKSGFIRPSPIQLAAIPLGRCGLDLVVQAKSGTGKTCVFTVVALEMLSVTASTTQVLVIAPTREIAVQITQVINSIGIGTPGLRAYAFIGGIALSQDKAKLSCCHIAVGTPGRLAQLVELGLLKLDNVRLLVLDEADQLLTDLSARGLDSEHVNLVINLDMPRDQATYLHRVGRAGRFGSRGGAITLATEGDDWTAMRAIVTLANVKAYLLQEGWDSNITSKEVEGMEEVEMLGEEELNLWLESQVAASSVLPARRLTYSFYNQECVTLAKALLGQVMVRMIDGVRVSGVIVETESYLGGEDVASHSHNNKRTPRNEPMYMKPGTAYVYPIYGMYFCFNVSSQGDGSCVLVRALEPVEGMSIMAVGRNQRRKNTTPLKTHQLCNGPSKLCQALDMTKDSCNKLDLSTSNVLWLEAGTSIPESQVVIGKRIGIESADCSLAPWIHVVELDSKTFLISLRRHTVNMKASGTLKEYSVIGRKLPSELVPIPSCTRCESLLRML</sequence>
<dbReference type="CDD" id="cd00540">
    <property type="entry name" value="AAG"/>
    <property type="match status" value="1"/>
</dbReference>
<dbReference type="STRING" id="6689.A0A3R7QNH0"/>
<keyword evidence="9" id="KW-0347">Helicase</keyword>
<dbReference type="InterPro" id="IPR014014">
    <property type="entry name" value="RNA_helicase_DEAD_Q_motif"/>
</dbReference>
<dbReference type="OrthoDB" id="434041at2759"/>
<dbReference type="PANTHER" id="PTHR10429:SF0">
    <property type="entry name" value="DNA-3-METHYLADENINE GLYCOSYLASE"/>
    <property type="match status" value="1"/>
</dbReference>
<dbReference type="GO" id="GO:0003677">
    <property type="term" value="F:DNA binding"/>
    <property type="evidence" value="ECO:0007669"/>
    <property type="project" value="InterPro"/>
</dbReference>
<gene>
    <name evidence="22" type="ORF">C7M84_022077</name>
</gene>
<dbReference type="InterPro" id="IPR036995">
    <property type="entry name" value="MPG_sf"/>
</dbReference>
<dbReference type="Pfam" id="PF02245">
    <property type="entry name" value="Pur_DNA_glyco"/>
    <property type="match status" value="1"/>
</dbReference>
<dbReference type="SUPFAM" id="SSF50486">
    <property type="entry name" value="FMT C-terminal domain-like"/>
    <property type="match status" value="1"/>
</dbReference>
<evidence type="ECO:0000256" key="10">
    <source>
        <dbReference type="ARBA" id="ARBA00022840"/>
    </source>
</evidence>
<keyword evidence="6" id="KW-0547">Nucleotide-binding</keyword>
<dbReference type="InterPro" id="IPR027417">
    <property type="entry name" value="P-loop_NTPase"/>
</dbReference>
<evidence type="ECO:0000256" key="5">
    <source>
        <dbReference type="ARBA" id="ARBA00012552"/>
    </source>
</evidence>
<evidence type="ECO:0000256" key="16">
    <source>
        <dbReference type="ARBA" id="ARBA00078171"/>
    </source>
</evidence>
<evidence type="ECO:0000256" key="9">
    <source>
        <dbReference type="ARBA" id="ARBA00022806"/>
    </source>
</evidence>